<dbReference type="PATRIC" id="fig|1230459.4.peg.3337"/>
<comment type="caution">
    <text evidence="2">The sequence shown here is derived from an EMBL/GenBank/DDBJ whole genome shotgun (WGS) entry which is preliminary data.</text>
</comment>
<keyword evidence="2" id="KW-0449">Lipoprotein</keyword>
<gene>
    <name evidence="2" type="ORF">C486_16715</name>
</gene>
<keyword evidence="3" id="KW-1185">Reference proteome</keyword>
<dbReference type="SUPFAM" id="SSF160387">
    <property type="entry name" value="NosL/MerB-like"/>
    <property type="match status" value="1"/>
</dbReference>
<evidence type="ECO:0000313" key="2">
    <source>
        <dbReference type="EMBL" id="ELY77112.1"/>
    </source>
</evidence>
<accession>L9YUG2</accession>
<protein>
    <submittedName>
        <fullName evidence="2">Lipoprotein</fullName>
    </submittedName>
</protein>
<dbReference type="EMBL" id="AOIJ01000063">
    <property type="protein sequence ID" value="ELY77112.1"/>
    <property type="molecule type" value="Genomic_DNA"/>
</dbReference>
<evidence type="ECO:0000313" key="3">
    <source>
        <dbReference type="Proteomes" id="UP000011592"/>
    </source>
</evidence>
<feature type="region of interest" description="Disordered" evidence="1">
    <location>
        <begin position="30"/>
        <end position="58"/>
    </location>
</feature>
<name>L9YUG2_9EURY</name>
<organism evidence="2 3">
    <name type="scientific">Natrinema gari JCM 14663</name>
    <dbReference type="NCBI Taxonomy" id="1230459"/>
    <lineage>
        <taxon>Archaea</taxon>
        <taxon>Methanobacteriati</taxon>
        <taxon>Methanobacteriota</taxon>
        <taxon>Stenosarchaea group</taxon>
        <taxon>Halobacteria</taxon>
        <taxon>Halobacteriales</taxon>
        <taxon>Natrialbaceae</taxon>
        <taxon>Natrinema</taxon>
    </lineage>
</organism>
<reference evidence="2 3" key="1">
    <citation type="journal article" date="2014" name="PLoS Genet.">
        <title>Phylogenetically driven sequencing of extremely halophilic archaea reveals strategies for static and dynamic osmo-response.</title>
        <authorList>
            <person name="Becker E.A."/>
            <person name="Seitzer P.M."/>
            <person name="Tritt A."/>
            <person name="Larsen D."/>
            <person name="Krusor M."/>
            <person name="Yao A.I."/>
            <person name="Wu D."/>
            <person name="Madern D."/>
            <person name="Eisen J.A."/>
            <person name="Darling A.E."/>
            <person name="Facciotti M.T."/>
        </authorList>
    </citation>
    <scope>NUCLEOTIDE SEQUENCE [LARGE SCALE GENOMIC DNA]</scope>
    <source>
        <strain evidence="2 3">JCM 14663</strain>
    </source>
</reference>
<dbReference type="RefSeq" id="WP_008457890.1">
    <property type="nucleotide sequence ID" value="NZ_AOIJ01000063.1"/>
</dbReference>
<dbReference type="PANTHER" id="PTHR41247">
    <property type="entry name" value="HTH-TYPE TRANSCRIPTIONAL REPRESSOR YCNK"/>
    <property type="match status" value="1"/>
</dbReference>
<sequence>MAEYEGLDRRGLLGLLGASATAGIAGCLGGNRPGSGGDDTDGSPAQADETDEPPAQVYEPTLEGVAEGPVEITDEHTCAVCGMGLTQYFGNGQLVHENGLAATVESPGCLFAYLVSSTPDSPIAGAWTTDYETGDLIDATDAHFVLITDKQAADDPMGIDPRPYADREDAVAFLEGWEAEDLDPETDIIVGLDAVDLELASIYRGTRLPDA</sequence>
<dbReference type="PANTHER" id="PTHR41247:SF1">
    <property type="entry name" value="HTH-TYPE TRANSCRIPTIONAL REPRESSOR YCNK"/>
    <property type="match status" value="1"/>
</dbReference>
<proteinExistence type="predicted"/>
<evidence type="ECO:0000256" key="1">
    <source>
        <dbReference type="SAM" id="MobiDB-lite"/>
    </source>
</evidence>
<dbReference type="InterPro" id="IPR008719">
    <property type="entry name" value="N2O_reductase_NosL"/>
</dbReference>
<dbReference type="AlphaFoldDB" id="L9YUG2"/>
<dbReference type="Pfam" id="PF05573">
    <property type="entry name" value="NosL"/>
    <property type="match status" value="1"/>
</dbReference>
<dbReference type="Proteomes" id="UP000011592">
    <property type="component" value="Unassembled WGS sequence"/>
</dbReference>